<accession>Q10Z65</accession>
<dbReference type="HOGENOM" id="CLU_1337029_0_0_3"/>
<name>Q10Z65_TRIEI</name>
<sequence>MKYNYKNYRLDADRKLYQKSPHPFLLALILTGILAAEAYPNLTETAIAAVKVFQYPQLETKGKIISKANNSSNLFNSVTQTKSDANTEIFQPFSLTSINDAKKFNEPRSEELEKIANQSKKIPNDIVEVVRQDLASKIGIAPEKIKVIGVTQETWPNTCLGLPKNDELCGQMLVEGWRLILSHDKGKWIYRTDNLGRLMRVELKK</sequence>
<dbReference type="EMBL" id="CP000393">
    <property type="protein sequence ID" value="ABG52459.1"/>
    <property type="molecule type" value="Genomic_DNA"/>
</dbReference>
<protein>
    <submittedName>
        <fullName evidence="1">Uncharacterized protein</fullName>
    </submittedName>
</protein>
<proteinExistence type="predicted"/>
<dbReference type="STRING" id="203124.Tery_3357"/>
<dbReference type="AlphaFoldDB" id="Q10Z65"/>
<dbReference type="RefSeq" id="WP_011612804.1">
    <property type="nucleotide sequence ID" value="NC_008312.1"/>
</dbReference>
<organism evidence="1">
    <name type="scientific">Trichodesmium erythraeum (strain IMS101)</name>
    <dbReference type="NCBI Taxonomy" id="203124"/>
    <lineage>
        <taxon>Bacteria</taxon>
        <taxon>Bacillati</taxon>
        <taxon>Cyanobacteriota</taxon>
        <taxon>Cyanophyceae</taxon>
        <taxon>Oscillatoriophycideae</taxon>
        <taxon>Oscillatoriales</taxon>
        <taxon>Microcoleaceae</taxon>
        <taxon>Trichodesmium</taxon>
    </lineage>
</organism>
<dbReference type="eggNOG" id="COG3266">
    <property type="taxonomic scope" value="Bacteria"/>
</dbReference>
<gene>
    <name evidence="1" type="ordered locus">Tery_3357</name>
</gene>
<reference evidence="1" key="1">
    <citation type="submission" date="2006-06" db="EMBL/GenBank/DDBJ databases">
        <title>Complete sequence of Trichodesmium erythraeum IMS101.</title>
        <authorList>
            <consortium name="US DOE Joint Genome Institute"/>
            <person name="Copeland A."/>
            <person name="Lucas S."/>
            <person name="Lapidus A."/>
            <person name="Barry K."/>
            <person name="Detter J.C."/>
            <person name="Glavina del Rio T."/>
            <person name="Hammon N."/>
            <person name="Israni S."/>
            <person name="Dalin E."/>
            <person name="Tice H."/>
            <person name="Pitluck S."/>
            <person name="Kiss H."/>
            <person name="Munk A.C."/>
            <person name="Brettin T."/>
            <person name="Bruce D."/>
            <person name="Han C."/>
            <person name="Tapia R."/>
            <person name="Gilna P."/>
            <person name="Schmutz J."/>
            <person name="Larimer F."/>
            <person name="Land M."/>
            <person name="Hauser L."/>
            <person name="Kyrpides N."/>
            <person name="Kim E."/>
            <person name="Richardson P."/>
        </authorList>
    </citation>
    <scope>NUCLEOTIDE SEQUENCE [LARGE SCALE GENOMIC DNA]</scope>
    <source>
        <strain evidence="1">IMS101</strain>
    </source>
</reference>
<dbReference type="KEGG" id="ter:Tery_3357"/>
<dbReference type="OrthoDB" id="3723110at2"/>
<evidence type="ECO:0000313" key="1">
    <source>
        <dbReference type="EMBL" id="ABG52459.1"/>
    </source>
</evidence>